<evidence type="ECO:0000259" key="1">
    <source>
        <dbReference type="Pfam" id="PF11443"/>
    </source>
</evidence>
<evidence type="ECO:0008006" key="4">
    <source>
        <dbReference type="Google" id="ProtNLM"/>
    </source>
</evidence>
<organism evidence="3">
    <name type="scientific">Marseillevirus LCMAC202</name>
    <dbReference type="NCBI Taxonomy" id="2506606"/>
    <lineage>
        <taxon>Viruses</taxon>
        <taxon>Varidnaviria</taxon>
        <taxon>Bamfordvirae</taxon>
        <taxon>Nucleocytoviricota</taxon>
        <taxon>Megaviricetes</taxon>
        <taxon>Pimascovirales</taxon>
        <taxon>Pimascovirales incertae sedis</taxon>
        <taxon>Marseilleviridae</taxon>
    </lineage>
</organism>
<evidence type="ECO:0000259" key="2">
    <source>
        <dbReference type="Pfam" id="PF25043"/>
    </source>
</evidence>
<dbReference type="InterPro" id="IPR058580">
    <property type="entry name" value="DUF2828"/>
</dbReference>
<dbReference type="Gene3D" id="3.40.50.410">
    <property type="entry name" value="von Willebrand factor, type A domain"/>
    <property type="match status" value="1"/>
</dbReference>
<dbReference type="PANTHER" id="PTHR31373">
    <property type="entry name" value="OS06G0652100 PROTEIN"/>
    <property type="match status" value="1"/>
</dbReference>
<dbReference type="InterPro" id="IPR036465">
    <property type="entry name" value="vWFA_dom_sf"/>
</dbReference>
<accession>A0A481Z0J0</accession>
<evidence type="ECO:0000313" key="3">
    <source>
        <dbReference type="EMBL" id="QBK88304.1"/>
    </source>
</evidence>
<dbReference type="PANTHER" id="PTHR31373:SF27">
    <property type="entry name" value="TROVE DOMAIN-CONTAINING PROTEIN"/>
    <property type="match status" value="1"/>
</dbReference>
<dbReference type="Pfam" id="PF25043">
    <property type="entry name" value="DUF7788"/>
    <property type="match status" value="1"/>
</dbReference>
<protein>
    <recommendedName>
        <fullName evidence="4">DUF2828 family protein</fullName>
    </recommendedName>
</protein>
<dbReference type="InterPro" id="IPR056690">
    <property type="entry name" value="DUF7788"/>
</dbReference>
<proteinExistence type="predicted"/>
<feature type="domain" description="DUF2828" evidence="1">
    <location>
        <begin position="123"/>
        <end position="289"/>
    </location>
</feature>
<name>A0A481Z0J0_9VIRU</name>
<dbReference type="Pfam" id="PF11443">
    <property type="entry name" value="DUF2828"/>
    <property type="match status" value="2"/>
</dbReference>
<feature type="domain" description="DUF7788" evidence="2">
    <location>
        <begin position="301"/>
        <end position="476"/>
    </location>
</feature>
<feature type="domain" description="DUF2828" evidence="1">
    <location>
        <begin position="5"/>
        <end position="116"/>
    </location>
</feature>
<sequence length="497" mass="57019">MATFTENGALSYPANDPLVELFYRALRNTPEEKMRTMVRAAWEGYSTEETEVQRLRRLHTLKLLFHLRWCRGGKGERNMFRIAMNELVNCGAGEHVLANLENFPFYGYWKDLLFFLGTELEFNILTLYTSQLRTDRDNLTNGNKKLITLAGKWAPSEGKEFDRKHQVVSKFCRVMNINKAQYRKQYVAPLRQHLCIVESQMCTGEWNAVDYACVPALARLKYAKAFRKHDQLRYDQYMKDVAAGKAQMNIKMVFPYQLVEKYLSSSVVDKYPSDEDLDTMWNELVKQTRADLVAAGANLQALGVADCSGSMYGVPMYNSVALSLLWAEICEGRFHGHFYTFSRSAKLVRITGKTLREKVSQVMDHAVMENTNVQAVFDDLLRRAHMWRVPVELYPKKIYMFTDGQFDQMTDHSDKTHLDVIAQKHNDARYPVPDLVFWNLRGDTMDFPSAGDRKGVAMLSGFSPALMKLIIEGKELTPTGIMLQAIEDPALDRVVLA</sequence>
<dbReference type="EMBL" id="MK500384">
    <property type="protein sequence ID" value="QBK88304.1"/>
    <property type="molecule type" value="Genomic_DNA"/>
</dbReference>
<dbReference type="PIRSF" id="PIRSF015417">
    <property type="entry name" value="T31B5_30_vWA"/>
    <property type="match status" value="1"/>
</dbReference>
<dbReference type="InterPro" id="IPR011205">
    <property type="entry name" value="UCP015417_vWA"/>
</dbReference>
<gene>
    <name evidence="3" type="ORF">LCMAC202_06660</name>
</gene>
<reference evidence="3" key="1">
    <citation type="journal article" date="2019" name="MBio">
        <title>Virus Genomes from Deep Sea Sediments Expand the Ocean Megavirome and Support Independent Origins of Viral Gigantism.</title>
        <authorList>
            <person name="Backstrom D."/>
            <person name="Yutin N."/>
            <person name="Jorgensen S.L."/>
            <person name="Dharamshi J."/>
            <person name="Homa F."/>
            <person name="Zaremba-Niedwiedzka K."/>
            <person name="Spang A."/>
            <person name="Wolf Y.I."/>
            <person name="Koonin E.V."/>
            <person name="Ettema T.J."/>
        </authorList>
    </citation>
    <scope>NUCLEOTIDE SEQUENCE</scope>
</reference>